<dbReference type="OrthoDB" id="181166at2"/>
<proteinExistence type="predicted"/>
<evidence type="ECO:0000313" key="2">
    <source>
        <dbReference type="Proteomes" id="UP000190774"/>
    </source>
</evidence>
<sequence length="194" mass="21934">MPLNRITEETVKLISNMPPGVQFGIIQFLRNFKPFKTELVLMPPANRDLAKQWIDTEWNKSGQMARGQAGAFSPNPNGVVCGLDAAFAMKPDVVFLISDGQFEQIYLQGGRITNEVLEDKMKELQLAQPEKVSVHFVGLQMKADDKGAWERLVRRTEGDCGRFAERADYPHFQLMQRNGWSSIRFPCTPCSLLS</sequence>
<dbReference type="EMBL" id="FUYE01000002">
    <property type="protein sequence ID" value="SKA80527.1"/>
    <property type="molecule type" value="Genomic_DNA"/>
</dbReference>
<dbReference type="Proteomes" id="UP000190774">
    <property type="component" value="Unassembled WGS sequence"/>
</dbReference>
<evidence type="ECO:0008006" key="3">
    <source>
        <dbReference type="Google" id="ProtNLM"/>
    </source>
</evidence>
<protein>
    <recommendedName>
        <fullName evidence="3">von Willebrand factor type A domain-containing protein</fullName>
    </recommendedName>
</protein>
<dbReference type="InterPro" id="IPR036465">
    <property type="entry name" value="vWFA_dom_sf"/>
</dbReference>
<gene>
    <name evidence="1" type="ORF">SAMN02745166_00648</name>
</gene>
<organism evidence="1 2">
    <name type="scientific">Prosthecobacter debontii</name>
    <dbReference type="NCBI Taxonomy" id="48467"/>
    <lineage>
        <taxon>Bacteria</taxon>
        <taxon>Pseudomonadati</taxon>
        <taxon>Verrucomicrobiota</taxon>
        <taxon>Verrucomicrobiia</taxon>
        <taxon>Verrucomicrobiales</taxon>
        <taxon>Verrucomicrobiaceae</taxon>
        <taxon>Prosthecobacter</taxon>
    </lineage>
</organism>
<dbReference type="Gene3D" id="3.40.50.410">
    <property type="entry name" value="von Willebrand factor, type A domain"/>
    <property type="match status" value="1"/>
</dbReference>
<name>A0A1T4WTT8_9BACT</name>
<evidence type="ECO:0000313" key="1">
    <source>
        <dbReference type="EMBL" id="SKA80527.1"/>
    </source>
</evidence>
<dbReference type="SUPFAM" id="SSF53300">
    <property type="entry name" value="vWA-like"/>
    <property type="match status" value="1"/>
</dbReference>
<reference evidence="2" key="1">
    <citation type="submission" date="2017-02" db="EMBL/GenBank/DDBJ databases">
        <authorList>
            <person name="Varghese N."/>
            <person name="Submissions S."/>
        </authorList>
    </citation>
    <scope>NUCLEOTIDE SEQUENCE [LARGE SCALE GENOMIC DNA]</scope>
    <source>
        <strain evidence="2">ATCC 700200</strain>
    </source>
</reference>
<dbReference type="RefSeq" id="WP_139373027.1">
    <property type="nucleotide sequence ID" value="NZ_FUYE01000002.1"/>
</dbReference>
<dbReference type="AlphaFoldDB" id="A0A1T4WTT8"/>
<accession>A0A1T4WTT8</accession>
<keyword evidence="2" id="KW-1185">Reference proteome</keyword>